<dbReference type="FunCoup" id="A0A059AE03">
    <property type="interactions" value="1342"/>
</dbReference>
<organism evidence="3">
    <name type="scientific">Eucalyptus grandis</name>
    <name type="common">Flooded gum</name>
    <dbReference type="NCBI Taxonomy" id="71139"/>
    <lineage>
        <taxon>Eukaryota</taxon>
        <taxon>Viridiplantae</taxon>
        <taxon>Streptophyta</taxon>
        <taxon>Embryophyta</taxon>
        <taxon>Tracheophyta</taxon>
        <taxon>Spermatophyta</taxon>
        <taxon>Magnoliopsida</taxon>
        <taxon>eudicotyledons</taxon>
        <taxon>Gunneridae</taxon>
        <taxon>Pentapetalae</taxon>
        <taxon>rosids</taxon>
        <taxon>malvids</taxon>
        <taxon>Myrtales</taxon>
        <taxon>Myrtaceae</taxon>
        <taxon>Myrtoideae</taxon>
        <taxon>Eucalypteae</taxon>
        <taxon>Eucalyptus</taxon>
    </lineage>
</organism>
<dbReference type="PANTHER" id="PTHR31033:SF21">
    <property type="entry name" value="TRANSMEMBRANE PROTEIN"/>
    <property type="match status" value="1"/>
</dbReference>
<dbReference type="GO" id="GO:0009507">
    <property type="term" value="C:chloroplast"/>
    <property type="evidence" value="ECO:0000318"/>
    <property type="project" value="GO_Central"/>
</dbReference>
<gene>
    <name evidence="3" type="ORF">EUGRSUZ_J01105</name>
</gene>
<evidence type="ECO:0000313" key="3">
    <source>
        <dbReference type="EMBL" id="KCW51615.1"/>
    </source>
</evidence>
<keyword evidence="2" id="KW-1133">Transmembrane helix</keyword>
<reference evidence="3" key="1">
    <citation type="submission" date="2013-07" db="EMBL/GenBank/DDBJ databases">
        <title>The genome of Eucalyptus grandis.</title>
        <authorList>
            <person name="Schmutz J."/>
            <person name="Hayes R."/>
            <person name="Myburg A."/>
            <person name="Tuskan G."/>
            <person name="Grattapaglia D."/>
            <person name="Rokhsar D.S."/>
        </authorList>
    </citation>
    <scope>NUCLEOTIDE SEQUENCE</scope>
    <source>
        <tissue evidence="3">Leaf extractions</tissue>
    </source>
</reference>
<dbReference type="Gramene" id="KCW51615">
    <property type="protein sequence ID" value="KCW51615"/>
    <property type="gene ID" value="EUGRSUZ_J01105"/>
</dbReference>
<dbReference type="AlphaFoldDB" id="A0A059AE03"/>
<dbReference type="GO" id="GO:0042742">
    <property type="term" value="P:defense response to bacterium"/>
    <property type="evidence" value="ECO:0007669"/>
    <property type="project" value="EnsemblPlants"/>
</dbReference>
<keyword evidence="2" id="KW-0472">Membrane</keyword>
<feature type="region of interest" description="Disordered" evidence="1">
    <location>
        <begin position="1"/>
        <end position="41"/>
    </location>
</feature>
<evidence type="ECO:0000256" key="2">
    <source>
        <dbReference type="SAM" id="Phobius"/>
    </source>
</evidence>
<accession>A0A059AE03</accession>
<proteinExistence type="predicted"/>
<feature type="transmembrane region" description="Helical" evidence="2">
    <location>
        <begin position="78"/>
        <end position="96"/>
    </location>
</feature>
<dbReference type="OMA" id="KCPQAIV"/>
<dbReference type="InParanoid" id="A0A059AE03"/>
<dbReference type="EMBL" id="KK198762">
    <property type="protein sequence ID" value="KCW51615.1"/>
    <property type="molecule type" value="Genomic_DNA"/>
</dbReference>
<name>A0A059AE03_EUCGR</name>
<feature type="region of interest" description="Disordered" evidence="1">
    <location>
        <begin position="268"/>
        <end position="291"/>
    </location>
</feature>
<sequence length="490" mass="53002">MERVDHATALPVQTVDRPKPKPNPPGSHPQPKPRVPRRKGGGDVKLGVWPSLAASSFRPPNFLSPAQDAKARRRRRRYLLLCLSLHLYLLPLPLPLPPPFSPTLSLLHFPSLSLSLSLSLSPLSVGVARLLRSDRGSFDSVKMDLFLKNEDCLPSQMDIVKCPFLRNINEPTNFSLASAMPFAMPVRGAKGPIFEDGPNFDMAFRLFHGHDGVVPLSGRSFSHLEKLETKLSSPQFNPLAAKAATISLSSFGPGGPFSFDAFSEKFKNQKKKSNSSKKDSSSQGNSQHEAMSNEWLQTGNCPIAKSYRAVSNIIPLVAKVLQPPPGMKYKCPPVIVAARAAIARTALAKNLRPQPLPAKVLAIGLLGMAANVPLGIWREHTEKFSPSWFAAVHAAVPFIAMLRKSVLMPKSAMAFTIAASVLGQVIGSRAERYRLKAVAAQKPSITDNSIGVSSPLQVVEVKSGHCGSAVEWDRVALQVAGPSASTDVFC</sequence>
<dbReference type="GO" id="GO:0012505">
    <property type="term" value="C:endomembrane system"/>
    <property type="evidence" value="ECO:0007669"/>
    <property type="project" value="EnsemblPlants"/>
</dbReference>
<feature type="compositionally biased region" description="Pro residues" evidence="1">
    <location>
        <begin position="21"/>
        <end position="33"/>
    </location>
</feature>
<protein>
    <submittedName>
        <fullName evidence="3">Uncharacterized protein</fullName>
    </submittedName>
</protein>
<evidence type="ECO:0000256" key="1">
    <source>
        <dbReference type="SAM" id="MobiDB-lite"/>
    </source>
</evidence>
<dbReference type="PANTHER" id="PTHR31033">
    <property type="entry name" value="PROTEIN, PUTATIVE-RELATED"/>
    <property type="match status" value="1"/>
</dbReference>
<keyword evidence="2" id="KW-0812">Transmembrane</keyword>